<evidence type="ECO:0000259" key="2">
    <source>
        <dbReference type="Pfam" id="PF00582"/>
    </source>
</evidence>
<evidence type="ECO:0000256" key="1">
    <source>
        <dbReference type="ARBA" id="ARBA00008791"/>
    </source>
</evidence>
<dbReference type="OrthoDB" id="5242641at2"/>
<dbReference type="STRING" id="146018.BN2156_00735"/>
<dbReference type="EMBL" id="CWKH01000001">
    <property type="protein sequence ID" value="CRZ13892.1"/>
    <property type="molecule type" value="Genomic_DNA"/>
</dbReference>
<comment type="similarity">
    <text evidence="1">Belongs to the universal stress protein A family.</text>
</comment>
<dbReference type="PANTHER" id="PTHR46268">
    <property type="entry name" value="STRESS RESPONSE PROTEIN NHAX"/>
    <property type="match status" value="1"/>
</dbReference>
<gene>
    <name evidence="3" type="ORF">BN2156_00735</name>
</gene>
<protein>
    <submittedName>
        <fullName evidence="3">UspA domain-containing protein</fullName>
    </submittedName>
</protein>
<dbReference type="SUPFAM" id="SSF52402">
    <property type="entry name" value="Adenine nucleotide alpha hydrolases-like"/>
    <property type="match status" value="2"/>
</dbReference>
<dbReference type="CDD" id="cd00293">
    <property type="entry name" value="USP-like"/>
    <property type="match status" value="1"/>
</dbReference>
<reference evidence="4" key="1">
    <citation type="submission" date="2015-07" db="EMBL/GenBank/DDBJ databases">
        <authorList>
            <person name="Urmite Genomes"/>
        </authorList>
    </citation>
    <scope>NUCLEOTIDE SEQUENCE [LARGE SCALE GENOMIC DNA]</scope>
    <source>
        <strain evidence="4">type strain: ATCC 49404</strain>
    </source>
</reference>
<proteinExistence type="inferred from homology"/>
<evidence type="ECO:0000313" key="3">
    <source>
        <dbReference type="EMBL" id="CRZ13892.1"/>
    </source>
</evidence>
<dbReference type="InterPro" id="IPR006016">
    <property type="entry name" value="UspA"/>
</dbReference>
<name>A0A0H5RK90_9MYCO</name>
<dbReference type="Pfam" id="PF00582">
    <property type="entry name" value="Usp"/>
    <property type="match status" value="2"/>
</dbReference>
<feature type="domain" description="UspA" evidence="2">
    <location>
        <begin position="5"/>
        <end position="135"/>
    </location>
</feature>
<dbReference type="RefSeq" id="WP_090515432.1">
    <property type="nucleotide sequence ID" value="NZ_CWKH01000001.1"/>
</dbReference>
<accession>A0A0H5RK90</accession>
<feature type="domain" description="UspA" evidence="2">
    <location>
        <begin position="150"/>
        <end position="275"/>
    </location>
</feature>
<keyword evidence="4" id="KW-1185">Reference proteome</keyword>
<organism evidence="3 4">
    <name type="scientific">Mycolicibacterium neworleansense</name>
    <dbReference type="NCBI Taxonomy" id="146018"/>
    <lineage>
        <taxon>Bacteria</taxon>
        <taxon>Bacillati</taxon>
        <taxon>Actinomycetota</taxon>
        <taxon>Actinomycetes</taxon>
        <taxon>Mycobacteriales</taxon>
        <taxon>Mycobacteriaceae</taxon>
        <taxon>Mycolicibacterium</taxon>
    </lineage>
</organism>
<dbReference type="Gene3D" id="3.40.50.12370">
    <property type="match status" value="1"/>
</dbReference>
<dbReference type="PANTHER" id="PTHR46268:SF15">
    <property type="entry name" value="UNIVERSAL STRESS PROTEIN HP_0031"/>
    <property type="match status" value="1"/>
</dbReference>
<dbReference type="AlphaFoldDB" id="A0A0H5RK90"/>
<evidence type="ECO:0000313" key="4">
    <source>
        <dbReference type="Proteomes" id="UP000199147"/>
    </source>
</evidence>
<dbReference type="Proteomes" id="UP000199147">
    <property type="component" value="Unassembled WGS sequence"/>
</dbReference>
<sequence>MNTPRIAVAYLATPGGDDAVAVGEQIARTLGADLDLCMVLPSDRSALAPTPGDVLHREAGGWLAAAAAAVRDDVAVTTHLSYDESSTMGLIAAAEKLGAEALVVGGAGGGMAGPLSLGSVVNGLVHACPLPVVIAPRAARLQRSARIREVTCAIGTRPGATPLLNTALRFCRATETPLRLVSLVAVDDARRLAAAQQHAQHALDQAKDFLPDDVPVSSRVATGPTVEEAVNELGWHDGDMIMVGSSRLAQPRRLFLGSTAAKMLRVLQVPMFVVPNDEGAERD</sequence>